<comment type="similarity">
    <text evidence="2">Belongs to the TMEM14 family.</text>
</comment>
<name>A0A0C3EQ68_PILCF</name>
<dbReference type="InterPro" id="IPR005349">
    <property type="entry name" value="TMEM14"/>
</dbReference>
<feature type="transmembrane region" description="Helical" evidence="6">
    <location>
        <begin position="80"/>
        <end position="100"/>
    </location>
</feature>
<comment type="subcellular location">
    <subcellularLocation>
        <location evidence="1">Membrane</location>
    </subcellularLocation>
</comment>
<dbReference type="Proteomes" id="UP000054166">
    <property type="component" value="Unassembled WGS sequence"/>
</dbReference>
<feature type="transmembrane region" description="Helical" evidence="6">
    <location>
        <begin position="26"/>
        <end position="43"/>
    </location>
</feature>
<evidence type="ECO:0000256" key="1">
    <source>
        <dbReference type="ARBA" id="ARBA00004370"/>
    </source>
</evidence>
<keyword evidence="5 6" id="KW-0472">Membrane</keyword>
<dbReference type="InParanoid" id="A0A0C3EQ68"/>
<accession>A0A0C3EQ68</accession>
<dbReference type="EMBL" id="KN833057">
    <property type="protein sequence ID" value="KIM74705.1"/>
    <property type="molecule type" value="Genomic_DNA"/>
</dbReference>
<evidence type="ECO:0000256" key="2">
    <source>
        <dbReference type="ARBA" id="ARBA00007590"/>
    </source>
</evidence>
<reference evidence="7 8" key="1">
    <citation type="submission" date="2014-04" db="EMBL/GenBank/DDBJ databases">
        <authorList>
            <consortium name="DOE Joint Genome Institute"/>
            <person name="Kuo A."/>
            <person name="Tarkka M."/>
            <person name="Buscot F."/>
            <person name="Kohler A."/>
            <person name="Nagy L.G."/>
            <person name="Floudas D."/>
            <person name="Copeland A."/>
            <person name="Barry K.W."/>
            <person name="Cichocki N."/>
            <person name="Veneault-Fourrey C."/>
            <person name="LaButti K."/>
            <person name="Lindquist E.A."/>
            <person name="Lipzen A."/>
            <person name="Lundell T."/>
            <person name="Morin E."/>
            <person name="Murat C."/>
            <person name="Sun H."/>
            <person name="Tunlid A."/>
            <person name="Henrissat B."/>
            <person name="Grigoriev I.V."/>
            <person name="Hibbett D.S."/>
            <person name="Martin F."/>
            <person name="Nordberg H.P."/>
            <person name="Cantor M.N."/>
            <person name="Hua S.X."/>
        </authorList>
    </citation>
    <scope>NUCLEOTIDE SEQUENCE [LARGE SCALE GENOMIC DNA]</scope>
    <source>
        <strain evidence="7 8">F 1598</strain>
    </source>
</reference>
<evidence type="ECO:0000313" key="8">
    <source>
        <dbReference type="Proteomes" id="UP000054166"/>
    </source>
</evidence>
<organism evidence="7 8">
    <name type="scientific">Piloderma croceum (strain F 1598)</name>
    <dbReference type="NCBI Taxonomy" id="765440"/>
    <lineage>
        <taxon>Eukaryota</taxon>
        <taxon>Fungi</taxon>
        <taxon>Dikarya</taxon>
        <taxon>Basidiomycota</taxon>
        <taxon>Agaricomycotina</taxon>
        <taxon>Agaricomycetes</taxon>
        <taxon>Agaricomycetidae</taxon>
        <taxon>Atheliales</taxon>
        <taxon>Atheliaceae</taxon>
        <taxon>Piloderma</taxon>
    </lineage>
</organism>
<keyword evidence="3 6" id="KW-0812">Transmembrane</keyword>
<gene>
    <name evidence="7" type="ORF">PILCRDRAFT_828031</name>
</gene>
<reference evidence="8" key="2">
    <citation type="submission" date="2015-01" db="EMBL/GenBank/DDBJ databases">
        <title>Evolutionary Origins and Diversification of the Mycorrhizal Mutualists.</title>
        <authorList>
            <consortium name="DOE Joint Genome Institute"/>
            <consortium name="Mycorrhizal Genomics Consortium"/>
            <person name="Kohler A."/>
            <person name="Kuo A."/>
            <person name="Nagy L.G."/>
            <person name="Floudas D."/>
            <person name="Copeland A."/>
            <person name="Barry K.W."/>
            <person name="Cichocki N."/>
            <person name="Veneault-Fourrey C."/>
            <person name="LaButti K."/>
            <person name="Lindquist E.A."/>
            <person name="Lipzen A."/>
            <person name="Lundell T."/>
            <person name="Morin E."/>
            <person name="Murat C."/>
            <person name="Riley R."/>
            <person name="Ohm R."/>
            <person name="Sun H."/>
            <person name="Tunlid A."/>
            <person name="Henrissat B."/>
            <person name="Grigoriev I.V."/>
            <person name="Hibbett D.S."/>
            <person name="Martin F."/>
        </authorList>
    </citation>
    <scope>NUCLEOTIDE SEQUENCE [LARGE SCALE GENOMIC DNA]</scope>
    <source>
        <strain evidence="8">F 1598</strain>
    </source>
</reference>
<evidence type="ECO:0000313" key="7">
    <source>
        <dbReference type="EMBL" id="KIM74705.1"/>
    </source>
</evidence>
<dbReference type="AlphaFoldDB" id="A0A0C3EQ68"/>
<protein>
    <recommendedName>
        <fullName evidence="9">Transmembrane proteins 14C-domain-containing protein</fullName>
    </recommendedName>
</protein>
<keyword evidence="8" id="KW-1185">Reference proteome</keyword>
<evidence type="ECO:0008006" key="9">
    <source>
        <dbReference type="Google" id="ProtNLM"/>
    </source>
</evidence>
<dbReference type="OrthoDB" id="5620at2759"/>
<keyword evidence="4 6" id="KW-1133">Transmembrane helix</keyword>
<dbReference type="Gene3D" id="1.10.10.1740">
    <property type="entry name" value="Transmembrane protein 14-like"/>
    <property type="match status" value="1"/>
</dbReference>
<evidence type="ECO:0000256" key="6">
    <source>
        <dbReference type="SAM" id="Phobius"/>
    </source>
</evidence>
<dbReference type="HOGENOM" id="CLU_096652_3_1_1"/>
<evidence type="ECO:0000256" key="5">
    <source>
        <dbReference type="ARBA" id="ARBA00023136"/>
    </source>
</evidence>
<evidence type="ECO:0000256" key="4">
    <source>
        <dbReference type="ARBA" id="ARBA00022989"/>
    </source>
</evidence>
<sequence length="103" mass="10492">MSAYPAYTMGGLCIVGGVTGFARTRSIPSLVAGVSVGLLYLWSASQIQKGAPNGLEGAIGASAILLLSSLPRITKGPVPAILAATATVSGAYYGNTFYALRRQ</sequence>
<evidence type="ECO:0000256" key="3">
    <source>
        <dbReference type="ARBA" id="ARBA00022692"/>
    </source>
</evidence>
<dbReference type="FunCoup" id="A0A0C3EQ68">
    <property type="interactions" value="27"/>
</dbReference>
<dbReference type="InterPro" id="IPR044890">
    <property type="entry name" value="TMEM14_sf"/>
</dbReference>
<proteinExistence type="inferred from homology"/>
<dbReference type="GO" id="GO:0016020">
    <property type="term" value="C:membrane"/>
    <property type="evidence" value="ECO:0007669"/>
    <property type="project" value="UniProtKB-SubCell"/>
</dbReference>
<dbReference type="Pfam" id="PF03647">
    <property type="entry name" value="Tmemb_14"/>
    <property type="match status" value="1"/>
</dbReference>